<proteinExistence type="predicted"/>
<evidence type="ECO:0000313" key="1">
    <source>
        <dbReference type="EMBL" id="MDQ8193513.1"/>
    </source>
</evidence>
<name>A0ABU1AFH8_9BACT</name>
<dbReference type="EMBL" id="JARXIC010000004">
    <property type="protein sequence ID" value="MDQ8193513.1"/>
    <property type="molecule type" value="Genomic_DNA"/>
</dbReference>
<accession>A0ABU1AFH8</accession>
<gene>
    <name evidence="1" type="ORF">QEH59_03695</name>
</gene>
<protein>
    <submittedName>
        <fullName evidence="1">DUF2490 domain-containing protein</fullName>
    </submittedName>
</protein>
<dbReference type="Proteomes" id="UP001243717">
    <property type="component" value="Unassembled WGS sequence"/>
</dbReference>
<sequence length="235" mass="27531">MLSSMTLKHGIRICIGALLIYGTYFVTAQKLRAELENDIRSWQTLNINTFENEQWRVTAGAQSRLYDEGKFLGTWLIFPTVQYKAHPNLDLGATYLLEDTRSEAGDDYTRLHIFWLHANSHWQLTEKLKFSMRHLAGLREIESKDDYWISRHRFNIDYKLKDFGHLVGLGASTEVFVRYDTDEVFENRFIPIKASFKLTDRSQLSLFIMMQSKRGVGCSNWENAYILGQSFNYKF</sequence>
<evidence type="ECO:0000313" key="2">
    <source>
        <dbReference type="Proteomes" id="UP001243717"/>
    </source>
</evidence>
<dbReference type="InterPro" id="IPR019619">
    <property type="entry name" value="DUF2490"/>
</dbReference>
<keyword evidence="2" id="KW-1185">Reference proteome</keyword>
<organism evidence="1 2">
    <name type="scientific">Thalassobacterium sedimentorum</name>
    <dbReference type="NCBI Taxonomy" id="3041258"/>
    <lineage>
        <taxon>Bacteria</taxon>
        <taxon>Pseudomonadati</taxon>
        <taxon>Verrucomicrobiota</taxon>
        <taxon>Opitutia</taxon>
        <taxon>Puniceicoccales</taxon>
        <taxon>Coraliomargaritaceae</taxon>
        <taxon>Thalassobacterium</taxon>
    </lineage>
</organism>
<dbReference type="Pfam" id="PF10677">
    <property type="entry name" value="DUF2490"/>
    <property type="match status" value="1"/>
</dbReference>
<comment type="caution">
    <text evidence="1">The sequence shown here is derived from an EMBL/GenBank/DDBJ whole genome shotgun (WGS) entry which is preliminary data.</text>
</comment>
<reference evidence="1 2" key="1">
    <citation type="submission" date="2023-04" db="EMBL/GenBank/DDBJ databases">
        <title>A novel bacteria isolated from coastal sediment.</title>
        <authorList>
            <person name="Liu X.-J."/>
            <person name="Du Z.-J."/>
        </authorList>
    </citation>
    <scope>NUCLEOTIDE SEQUENCE [LARGE SCALE GENOMIC DNA]</scope>
    <source>
        <strain evidence="1 2">SDUM461004</strain>
    </source>
</reference>